<dbReference type="AlphaFoldDB" id="Q1YXD5"/>
<dbReference type="HOGENOM" id="CLU_056339_0_0_6"/>
<dbReference type="Pfam" id="PF01774">
    <property type="entry name" value="UreD"/>
    <property type="match status" value="1"/>
</dbReference>
<evidence type="ECO:0000256" key="3">
    <source>
        <dbReference type="ARBA" id="ARBA00023186"/>
    </source>
</evidence>
<accession>Q1YXD5</accession>
<organism evidence="5 6">
    <name type="scientific">Photobacterium profundum 3TCK</name>
    <dbReference type="NCBI Taxonomy" id="314280"/>
    <lineage>
        <taxon>Bacteria</taxon>
        <taxon>Pseudomonadati</taxon>
        <taxon>Pseudomonadota</taxon>
        <taxon>Gammaproteobacteria</taxon>
        <taxon>Vibrionales</taxon>
        <taxon>Vibrionaceae</taxon>
        <taxon>Photobacterium</taxon>
    </lineage>
</organism>
<gene>
    <name evidence="4" type="primary">ureD</name>
    <name evidence="5" type="ORF">P3TCK_02161</name>
</gene>
<comment type="similarity">
    <text evidence="1 4">Belongs to the UreD family.</text>
</comment>
<keyword evidence="4" id="KW-0963">Cytoplasm</keyword>
<dbReference type="HAMAP" id="MF_01384">
    <property type="entry name" value="UreD"/>
    <property type="match status" value="1"/>
</dbReference>
<proteinExistence type="inferred from homology"/>
<keyword evidence="3 4" id="KW-0143">Chaperone</keyword>
<dbReference type="EMBL" id="AAPH01000044">
    <property type="protein sequence ID" value="EAS40913.1"/>
    <property type="molecule type" value="Genomic_DNA"/>
</dbReference>
<dbReference type="PANTHER" id="PTHR33643">
    <property type="entry name" value="UREASE ACCESSORY PROTEIN D"/>
    <property type="match status" value="1"/>
</dbReference>
<dbReference type="Proteomes" id="UP000003789">
    <property type="component" value="Unassembled WGS sequence"/>
</dbReference>
<reference evidence="5 6" key="1">
    <citation type="submission" date="2006-03" db="EMBL/GenBank/DDBJ databases">
        <authorList>
            <person name="Bartlett D.H."/>
            <person name="Valle G."/>
            <person name="Lauro F.M."/>
            <person name="Vezzi A."/>
            <person name="Simonato F."/>
            <person name="Eloe E."/>
            <person name="Vitulo N."/>
            <person name="Stratton T.K."/>
            <person name="D'angelo M."/>
            <person name="Ferriera S."/>
            <person name="Johnson J."/>
            <person name="Kravitz S."/>
            <person name="Beeson K."/>
            <person name="Sutton G."/>
            <person name="Rogers Y."/>
            <person name="Friedman R."/>
            <person name="Frazier M."/>
            <person name="Venter J.C."/>
        </authorList>
    </citation>
    <scope>NUCLEOTIDE SEQUENCE [LARGE SCALE GENOMIC DNA]</scope>
    <source>
        <strain evidence="5 6">3TCK</strain>
    </source>
</reference>
<dbReference type="OrthoDB" id="9798842at2"/>
<comment type="subcellular location">
    <subcellularLocation>
        <location evidence="4">Cytoplasm</location>
    </subcellularLocation>
</comment>
<protein>
    <recommendedName>
        <fullName evidence="4">Urease accessory protein UreD</fullName>
    </recommendedName>
</protein>
<evidence type="ECO:0000313" key="6">
    <source>
        <dbReference type="Proteomes" id="UP000003789"/>
    </source>
</evidence>
<dbReference type="GO" id="GO:0016151">
    <property type="term" value="F:nickel cation binding"/>
    <property type="evidence" value="ECO:0007669"/>
    <property type="project" value="UniProtKB-UniRule"/>
</dbReference>
<dbReference type="InterPro" id="IPR002669">
    <property type="entry name" value="UreD"/>
</dbReference>
<evidence type="ECO:0000256" key="1">
    <source>
        <dbReference type="ARBA" id="ARBA00007177"/>
    </source>
</evidence>
<evidence type="ECO:0000256" key="2">
    <source>
        <dbReference type="ARBA" id="ARBA00022988"/>
    </source>
</evidence>
<sequence length="309" mass="34158">MTTISAIKEKPLSETLEAEDGWQAKLSIGYTHRGDKTVLKHKKQLGPLAVQRPLYPEGDICHTYLLHPPGGVVGGDKLFISTIAHQDAKTLITTPGATKFYRSAGPYAYQKQQLTVESGAVLEWLPQENIYFPEANVRLDTEITVQLGGRFIGWEMHCFGRPALNEGFNKGSIVGCTQLKIGDELVLAEQLNVQGGDHHQSCAGLRDYSMLGTMMVTTSDDDLLKVVQSLLYDYQVYADDKDADRASINAGVDFDSALLAGVTLTDGVMMIRVMSHGTEPMLALFTQIWQSVRLNWFGYTPFAPRIWAT</sequence>
<comment type="caution">
    <text evidence="5">The sequence shown here is derived from an EMBL/GenBank/DDBJ whole genome shotgun (WGS) entry which is preliminary data.</text>
</comment>
<comment type="subunit">
    <text evidence="4">UreD, UreF and UreG form a complex that acts as a GTP-hydrolysis-dependent molecular chaperone, activating the urease apoprotein by helping to assemble the nickel containing metallocenter of UreC. The UreE protein probably delivers the nickel.</text>
</comment>
<comment type="function">
    <text evidence="4">Required for maturation of urease via the functional incorporation of the urease nickel metallocenter.</text>
</comment>
<evidence type="ECO:0000313" key="5">
    <source>
        <dbReference type="EMBL" id="EAS40913.1"/>
    </source>
</evidence>
<name>Q1YXD5_9GAMM</name>
<evidence type="ECO:0000256" key="4">
    <source>
        <dbReference type="HAMAP-Rule" id="MF_01384"/>
    </source>
</evidence>
<keyword evidence="2 4" id="KW-0996">Nickel insertion</keyword>
<dbReference type="PANTHER" id="PTHR33643:SF1">
    <property type="entry name" value="UREASE ACCESSORY PROTEIN D"/>
    <property type="match status" value="1"/>
</dbReference>
<dbReference type="RefSeq" id="WP_006228464.1">
    <property type="nucleotide sequence ID" value="NZ_CH724134.1"/>
</dbReference>
<dbReference type="GO" id="GO:0005737">
    <property type="term" value="C:cytoplasm"/>
    <property type="evidence" value="ECO:0007669"/>
    <property type="project" value="UniProtKB-SubCell"/>
</dbReference>